<dbReference type="InterPro" id="IPR020084">
    <property type="entry name" value="NUDIX_hydrolase_CS"/>
</dbReference>
<dbReference type="Proteomes" id="UP001597036">
    <property type="component" value="Unassembled WGS sequence"/>
</dbReference>
<dbReference type="PROSITE" id="PS00893">
    <property type="entry name" value="NUDIX_BOX"/>
    <property type="match status" value="1"/>
</dbReference>
<dbReference type="InterPro" id="IPR000086">
    <property type="entry name" value="NUDIX_hydrolase_dom"/>
</dbReference>
<organism evidence="3 4">
    <name type="scientific">Alloscardovia venturai</name>
    <dbReference type="NCBI Taxonomy" id="1769421"/>
    <lineage>
        <taxon>Bacteria</taxon>
        <taxon>Bacillati</taxon>
        <taxon>Actinomycetota</taxon>
        <taxon>Actinomycetes</taxon>
        <taxon>Bifidobacteriales</taxon>
        <taxon>Bifidobacteriaceae</taxon>
        <taxon>Alloscardovia</taxon>
    </lineage>
</organism>
<dbReference type="InterPro" id="IPR015797">
    <property type="entry name" value="NUDIX_hydrolase-like_dom_sf"/>
</dbReference>
<dbReference type="SUPFAM" id="SSF55811">
    <property type="entry name" value="Nudix"/>
    <property type="match status" value="1"/>
</dbReference>
<gene>
    <name evidence="3" type="ORF">ACFQY8_02980</name>
</gene>
<dbReference type="CDD" id="cd03424">
    <property type="entry name" value="NUDIX_ADPRase_Nudt5_UGPPase_Nudt14"/>
    <property type="match status" value="1"/>
</dbReference>
<dbReference type="PROSITE" id="PS51462">
    <property type="entry name" value="NUDIX"/>
    <property type="match status" value="1"/>
</dbReference>
<evidence type="ECO:0000256" key="1">
    <source>
        <dbReference type="ARBA" id="ARBA00022801"/>
    </source>
</evidence>
<dbReference type="EMBL" id="JBHTHQ010000013">
    <property type="protein sequence ID" value="MFD0704714.1"/>
    <property type="molecule type" value="Genomic_DNA"/>
</dbReference>
<comment type="caution">
    <text evidence="3">The sequence shown here is derived from an EMBL/GenBank/DDBJ whole genome shotgun (WGS) entry which is preliminary data.</text>
</comment>
<dbReference type="Gene3D" id="3.90.79.10">
    <property type="entry name" value="Nucleoside Triphosphate Pyrophosphohydrolase"/>
    <property type="match status" value="1"/>
</dbReference>
<evidence type="ECO:0000313" key="3">
    <source>
        <dbReference type="EMBL" id="MFD0704714.1"/>
    </source>
</evidence>
<dbReference type="RefSeq" id="WP_377938428.1">
    <property type="nucleotide sequence ID" value="NZ_JBHTHQ010000013.1"/>
</dbReference>
<dbReference type="EC" id="3.6.-.-" evidence="3"/>
<evidence type="ECO:0000259" key="2">
    <source>
        <dbReference type="PROSITE" id="PS51462"/>
    </source>
</evidence>
<accession>A0ABW2Y583</accession>
<feature type="domain" description="Nudix hydrolase" evidence="2">
    <location>
        <begin position="42"/>
        <end position="249"/>
    </location>
</feature>
<name>A0ABW2Y583_9BIFI</name>
<keyword evidence="4" id="KW-1185">Reference proteome</keyword>
<keyword evidence="1 3" id="KW-0378">Hydrolase</keyword>
<dbReference type="GO" id="GO:0016787">
    <property type="term" value="F:hydrolase activity"/>
    <property type="evidence" value="ECO:0007669"/>
    <property type="project" value="UniProtKB-KW"/>
</dbReference>
<protein>
    <submittedName>
        <fullName evidence="3">NUDIX hydrolase</fullName>
        <ecNumber evidence="3">3.6.-.-</ecNumber>
    </submittedName>
</protein>
<evidence type="ECO:0000313" key="4">
    <source>
        <dbReference type="Proteomes" id="UP001597036"/>
    </source>
</evidence>
<proteinExistence type="predicted"/>
<dbReference type="Pfam" id="PF00293">
    <property type="entry name" value="NUDIX"/>
    <property type="match status" value="1"/>
</dbReference>
<reference evidence="4" key="1">
    <citation type="journal article" date="2019" name="Int. J. Syst. Evol. Microbiol.">
        <title>The Global Catalogue of Microorganisms (GCM) 10K type strain sequencing project: providing services to taxonomists for standard genome sequencing and annotation.</title>
        <authorList>
            <consortium name="The Broad Institute Genomics Platform"/>
            <consortium name="The Broad Institute Genome Sequencing Center for Infectious Disease"/>
            <person name="Wu L."/>
            <person name="Ma J."/>
        </authorList>
    </citation>
    <scope>NUCLEOTIDE SEQUENCE [LARGE SCALE GENOMIC DNA]</scope>
    <source>
        <strain evidence="4">CCM 8604</strain>
    </source>
</reference>
<sequence>MVITENSQTAGPPLEVLSQREVYHEQGGADFTVTEVQARVKATGEAVQFNVVDVKNGAVGAVCVAERTGSNSGSEGEDKDIASIASGCTDGTDRPRSLSHCQLLIGHHWRVATNEFAWEFPRGMGESLRPEEITMAGETSGVGEASETPAQTALREFREETGISVPESAVTVWQTIHADSGLLAGAIAVANIRVDESVLDSSKSMNVECSQSMLQSDWELGDSLRWVSVNDFESMIARGEITDGITLAAYTIWKLRRGAKS</sequence>